<dbReference type="PANTHER" id="PTHR43270">
    <property type="entry name" value="BETA-ALA-HIS DIPEPTIDASE"/>
    <property type="match status" value="1"/>
</dbReference>
<comment type="caution">
    <text evidence="5">The sequence shown here is derived from an EMBL/GenBank/DDBJ whole genome shotgun (WGS) entry which is preliminary data.</text>
</comment>
<keyword evidence="1" id="KW-0645">Protease</keyword>
<gene>
    <name evidence="5" type="ORF">QT716_00705</name>
</gene>
<dbReference type="PANTHER" id="PTHR43270:SF12">
    <property type="entry name" value="SUCCINYL-DIAMINOPIMELATE DESUCCINYLASE"/>
    <property type="match status" value="1"/>
</dbReference>
<evidence type="ECO:0000259" key="4">
    <source>
        <dbReference type="Pfam" id="PF07687"/>
    </source>
</evidence>
<evidence type="ECO:0000313" key="5">
    <source>
        <dbReference type="EMBL" id="MDW0108560.1"/>
    </source>
</evidence>
<dbReference type="Pfam" id="PF01546">
    <property type="entry name" value="Peptidase_M20"/>
    <property type="match status" value="1"/>
</dbReference>
<dbReference type="GO" id="GO:0016805">
    <property type="term" value="F:dipeptidase activity"/>
    <property type="evidence" value="ECO:0007669"/>
    <property type="project" value="UniProtKB-KW"/>
</dbReference>
<dbReference type="EC" id="3.4.13.-" evidence="5"/>
<dbReference type="Pfam" id="PF07687">
    <property type="entry name" value="M20_dimer"/>
    <property type="match status" value="1"/>
</dbReference>
<proteinExistence type="predicted"/>
<dbReference type="NCBIfam" id="NF006053">
    <property type="entry name" value="PRK08201.1"/>
    <property type="match status" value="1"/>
</dbReference>
<protein>
    <submittedName>
        <fullName evidence="5">Dipeptidase</fullName>
        <ecNumber evidence="5">3.4.13.-</ecNumber>
    </submittedName>
</protein>
<keyword evidence="3 5" id="KW-0378">Hydrolase</keyword>
<sequence>MATIDQLNEYFVKNRDTHLNQMKEFLSIPSISALSEHKPDMQKAADWLAGSFEEAGLENISIEPTKGHPVVYADWLHAEGQPTILIYGHYDVQPVDPLHLWKSAPFEPEIRDDKMFARGSTDDKGQVFMHVKAVEALMQLDGKLPLNVKFIIEGEEEVGSPNLVPFIKEHQEKLAADTIVISDTALYAPGQPAICYALRGLSGVQIDVYGAKSDLHSGVYGGGIQNPIHAIAEILASFHDQEGTITVDGFYDNVRPLSDEERQAYKELNFDEEELKNEMEVPALHGEAGYSFLERTSARPTLEVNGVFGGFSGEGIKTVLPAEAGAKITCRLVPDQDPAEIVEKLKAHVEKHKPEGVKVTVTPFDQGLPFITPFDHPALKAASRSYEKVYNVPTVYTRGGGSIPIVADFDDILGLPVVLMGFGLETENLHGPNEHLTLENFDKGLRVLGDYYQELSELSKDELKK</sequence>
<keyword evidence="6" id="KW-1185">Reference proteome</keyword>
<dbReference type="Gene3D" id="3.30.70.360">
    <property type="match status" value="1"/>
</dbReference>
<dbReference type="InterPro" id="IPR002933">
    <property type="entry name" value="Peptidase_M20"/>
</dbReference>
<reference evidence="5 6" key="1">
    <citation type="submission" date="2023-06" db="EMBL/GenBank/DDBJ databases">
        <title>Sporosarcina sp. nov., isolated from Korean traditional fermented seafood 'Jeotgal'.</title>
        <authorList>
            <person name="Yang A.-I."/>
            <person name="Shin N.-R."/>
        </authorList>
    </citation>
    <scope>NUCLEOTIDE SEQUENCE [LARGE SCALE GENOMIC DNA]</scope>
    <source>
        <strain evidence="5 6">KCTC3840</strain>
    </source>
</reference>
<evidence type="ECO:0000256" key="2">
    <source>
        <dbReference type="ARBA" id="ARBA00022723"/>
    </source>
</evidence>
<dbReference type="Gene3D" id="3.40.630.10">
    <property type="entry name" value="Zn peptidases"/>
    <property type="match status" value="1"/>
</dbReference>
<evidence type="ECO:0000256" key="1">
    <source>
        <dbReference type="ARBA" id="ARBA00022670"/>
    </source>
</evidence>
<dbReference type="InterPro" id="IPR051458">
    <property type="entry name" value="Cyt/Met_Dipeptidase"/>
</dbReference>
<evidence type="ECO:0000313" key="6">
    <source>
        <dbReference type="Proteomes" id="UP001280629"/>
    </source>
</evidence>
<dbReference type="SUPFAM" id="SSF53187">
    <property type="entry name" value="Zn-dependent exopeptidases"/>
    <property type="match status" value="1"/>
</dbReference>
<feature type="domain" description="Peptidase M20 dimerisation" evidence="4">
    <location>
        <begin position="196"/>
        <end position="356"/>
    </location>
</feature>
<dbReference type="EMBL" id="JAUBDH010000001">
    <property type="protein sequence ID" value="MDW0108560.1"/>
    <property type="molecule type" value="Genomic_DNA"/>
</dbReference>
<evidence type="ECO:0000256" key="3">
    <source>
        <dbReference type="ARBA" id="ARBA00022801"/>
    </source>
</evidence>
<dbReference type="NCBIfam" id="NF006579">
    <property type="entry name" value="PRK09104.1"/>
    <property type="match status" value="1"/>
</dbReference>
<dbReference type="Proteomes" id="UP001280629">
    <property type="component" value="Unassembled WGS sequence"/>
</dbReference>
<organism evidence="5 6">
    <name type="scientific">Sporosarcina aquimarina</name>
    <dbReference type="NCBI Taxonomy" id="114975"/>
    <lineage>
        <taxon>Bacteria</taxon>
        <taxon>Bacillati</taxon>
        <taxon>Bacillota</taxon>
        <taxon>Bacilli</taxon>
        <taxon>Bacillales</taxon>
        <taxon>Caryophanaceae</taxon>
        <taxon>Sporosarcina</taxon>
    </lineage>
</organism>
<dbReference type="InterPro" id="IPR011650">
    <property type="entry name" value="Peptidase_M20_dimer"/>
</dbReference>
<keyword evidence="2" id="KW-0479">Metal-binding</keyword>
<accession>A0ABU4FV14</accession>
<dbReference type="NCBIfam" id="NF005914">
    <property type="entry name" value="PRK07907.1"/>
    <property type="match status" value="1"/>
</dbReference>
<dbReference type="RefSeq" id="WP_317933748.1">
    <property type="nucleotide sequence ID" value="NZ_JAUBDH010000001.1"/>
</dbReference>
<keyword evidence="5" id="KW-0224">Dipeptidase</keyword>
<dbReference type="CDD" id="cd05680">
    <property type="entry name" value="M20_dipept_like"/>
    <property type="match status" value="1"/>
</dbReference>
<name>A0ABU4FV14_9BACL</name>